<feature type="region of interest" description="Disordered" evidence="6">
    <location>
        <begin position="1"/>
        <end position="24"/>
    </location>
</feature>
<evidence type="ECO:0000256" key="4">
    <source>
        <dbReference type="ARBA" id="ARBA00023212"/>
    </source>
</evidence>
<evidence type="ECO:0000256" key="1">
    <source>
        <dbReference type="ARBA" id="ARBA00004430"/>
    </source>
</evidence>
<gene>
    <name evidence="7" type="ORF">CRM22_004630</name>
</gene>
<dbReference type="PANTHER" id="PTHR13159">
    <property type="entry name" value="RADIAL SPOKEHEAD-RELATED"/>
    <property type="match status" value="1"/>
</dbReference>
<keyword evidence="8" id="KW-1185">Reference proteome</keyword>
<dbReference type="STRING" id="147828.A0A4S2LW56"/>
<keyword evidence="2" id="KW-0963">Cytoplasm</keyword>
<proteinExistence type="predicted"/>
<dbReference type="GO" id="GO:0035082">
    <property type="term" value="P:axoneme assembly"/>
    <property type="evidence" value="ECO:0007669"/>
    <property type="project" value="TreeGrafter"/>
</dbReference>
<feature type="compositionally biased region" description="Basic and acidic residues" evidence="6">
    <location>
        <begin position="517"/>
        <end position="529"/>
    </location>
</feature>
<dbReference type="EMBL" id="SJOL01006403">
    <property type="protein sequence ID" value="TGZ67726.1"/>
    <property type="molecule type" value="Genomic_DNA"/>
</dbReference>
<evidence type="ECO:0000256" key="6">
    <source>
        <dbReference type="SAM" id="MobiDB-lite"/>
    </source>
</evidence>
<dbReference type="Pfam" id="PF04712">
    <property type="entry name" value="Radial_spoke"/>
    <property type="match status" value="1"/>
</dbReference>
<evidence type="ECO:0000256" key="5">
    <source>
        <dbReference type="ARBA" id="ARBA00023273"/>
    </source>
</evidence>
<evidence type="ECO:0000256" key="2">
    <source>
        <dbReference type="ARBA" id="ARBA00022490"/>
    </source>
</evidence>
<feature type="compositionally biased region" description="Acidic residues" evidence="6">
    <location>
        <begin position="530"/>
        <end position="549"/>
    </location>
</feature>
<dbReference type="GO" id="GO:0001534">
    <property type="term" value="C:radial spoke"/>
    <property type="evidence" value="ECO:0007669"/>
    <property type="project" value="InterPro"/>
</dbReference>
<protein>
    <recommendedName>
        <fullName evidence="9">Radial spokehead-like protein</fullName>
    </recommendedName>
</protein>
<dbReference type="GO" id="GO:0060294">
    <property type="term" value="P:cilium movement involved in cell motility"/>
    <property type="evidence" value="ECO:0007669"/>
    <property type="project" value="InterPro"/>
</dbReference>
<name>A0A4S2LW56_OPIFE</name>
<evidence type="ECO:0008006" key="9">
    <source>
        <dbReference type="Google" id="ProtNLM"/>
    </source>
</evidence>
<comment type="subcellular location">
    <subcellularLocation>
        <location evidence="1">Cytoplasm</location>
        <location evidence="1">Cytoskeleton</location>
        <location evidence="1">Cilium axoneme</location>
    </subcellularLocation>
</comment>
<comment type="caution">
    <text evidence="7">The sequence shown here is derived from an EMBL/GenBank/DDBJ whole genome shotgun (WGS) entry which is preliminary data.</text>
</comment>
<keyword evidence="5" id="KW-0966">Cell projection</keyword>
<keyword evidence="4" id="KW-0206">Cytoskeleton</keyword>
<accession>A0A4S2LW56</accession>
<evidence type="ECO:0000256" key="3">
    <source>
        <dbReference type="ARBA" id="ARBA00023069"/>
    </source>
</evidence>
<evidence type="ECO:0000313" key="7">
    <source>
        <dbReference type="EMBL" id="TGZ67726.1"/>
    </source>
</evidence>
<dbReference type="PANTHER" id="PTHR13159:SF0">
    <property type="entry name" value="RADIAL SPOKE HEAD 6 HOMOLOG A"/>
    <property type="match status" value="1"/>
</dbReference>
<evidence type="ECO:0000313" key="8">
    <source>
        <dbReference type="Proteomes" id="UP000308267"/>
    </source>
</evidence>
<organism evidence="7 8">
    <name type="scientific">Opisthorchis felineus</name>
    <dbReference type="NCBI Taxonomy" id="147828"/>
    <lineage>
        <taxon>Eukaryota</taxon>
        <taxon>Metazoa</taxon>
        <taxon>Spiralia</taxon>
        <taxon>Lophotrochozoa</taxon>
        <taxon>Platyhelminthes</taxon>
        <taxon>Trematoda</taxon>
        <taxon>Digenea</taxon>
        <taxon>Opisthorchiida</taxon>
        <taxon>Opisthorchiata</taxon>
        <taxon>Opisthorchiidae</taxon>
        <taxon>Opisthorchis</taxon>
    </lineage>
</organism>
<feature type="region of interest" description="Disordered" evidence="6">
    <location>
        <begin position="488"/>
        <end position="549"/>
    </location>
</feature>
<dbReference type="Proteomes" id="UP000308267">
    <property type="component" value="Unassembled WGS sequence"/>
</dbReference>
<dbReference type="OrthoDB" id="272202at2759"/>
<sequence length="549" mass="62110">MEEEISSQNERSQTSSPVSLKGNVSETAPDGFTYLNAKCILLEKTPEMKSSLYDHLAQLIKYILKTDEEFIMERLGEISLKLKLLTCPIAPDLIKDVPEPAEQLSIAKSEVPLYQVNPKAAKFQIPAPTSCPDISRVFFALEQAGLGLPSEEVFLLAVSIRKFAGRKNPKKLRFWGKVYGIHKNYYVVEVEEEHRIREMSQETIESDSPQKNPALLSPLQDSDEALESLQIDLLPKSDWRPQQPVPPDDVGRGTNKAVYYVCNSLTEEWIKLPDVTPAQICASRQIRHLCTGDLESKIESFPPFPGVEKNFLRAQIARISATTTISPINYYQFEEEEMEENAFSESFVPNPEYEPLSIYELADSSLANWVHHAAYILPQGRTTWWNPRTTEPIDSEDYDEDIEETAELEPETGPPLLTPLSEDEEIGEIQPWSTRITSQLVPHYAYAVLSSNLWPGSHTIASGRFFENIYIGWAQKFLGTNFSPQPAPKVFEEFPSGPEVDETDDPTAEEEAAWRAAQEEATKKLAGEAEEHEEEDEEEEEDEGDEFED</sequence>
<feature type="compositionally biased region" description="Acidic residues" evidence="6">
    <location>
        <begin position="499"/>
        <end position="511"/>
    </location>
</feature>
<dbReference type="InterPro" id="IPR006802">
    <property type="entry name" value="Radial_spoke"/>
</dbReference>
<keyword evidence="3" id="KW-0969">Cilium</keyword>
<dbReference type="AlphaFoldDB" id="A0A4S2LW56"/>
<reference evidence="7 8" key="1">
    <citation type="journal article" date="2019" name="BMC Genomics">
        <title>New insights from Opisthorchis felineus genome: update on genomics of the epidemiologically important liver flukes.</title>
        <authorList>
            <person name="Ershov N.I."/>
            <person name="Mordvinov V.A."/>
            <person name="Prokhortchouk E.B."/>
            <person name="Pakharukova M.Y."/>
            <person name="Gunbin K.V."/>
            <person name="Ustyantsev K."/>
            <person name="Genaev M.A."/>
            <person name="Blinov A.G."/>
            <person name="Mazur A."/>
            <person name="Boulygina E."/>
            <person name="Tsygankova S."/>
            <person name="Khrameeva E."/>
            <person name="Chekanov N."/>
            <person name="Fan G."/>
            <person name="Xiao A."/>
            <person name="Zhang H."/>
            <person name="Xu X."/>
            <person name="Yang H."/>
            <person name="Solovyev V."/>
            <person name="Lee S.M."/>
            <person name="Liu X."/>
            <person name="Afonnikov D.A."/>
            <person name="Skryabin K.G."/>
        </authorList>
    </citation>
    <scope>NUCLEOTIDE SEQUENCE [LARGE SCALE GENOMIC DNA]</scope>
    <source>
        <strain evidence="7">AK-0245</strain>
        <tissue evidence="7">Whole organism</tissue>
    </source>
</reference>